<dbReference type="EMBL" id="CP012040">
    <property type="protein sequence ID" value="AKP54086.1"/>
    <property type="molecule type" value="Genomic_DNA"/>
</dbReference>
<evidence type="ECO:0000313" key="2">
    <source>
        <dbReference type="EMBL" id="AKP54086.1"/>
    </source>
</evidence>
<dbReference type="AlphaFoldDB" id="A0A0H4PHU0"/>
<evidence type="ECO:0000259" key="1">
    <source>
        <dbReference type="Pfam" id="PF04187"/>
    </source>
</evidence>
<evidence type="ECO:0000313" key="3">
    <source>
        <dbReference type="Proteomes" id="UP000036520"/>
    </source>
</evidence>
<dbReference type="PATRIC" id="fig|320787.5.peg.5211"/>
<sequence length="286" mass="32445">MLLFIPSLFLFLLQQAALPPKDLHKQNYTIYETATGNLLSLDSLVERLNSADIIVFGEEHNDSLGHVLQYQLYKRLLESHESVTLSMEMFERDVQRAVNEYLAGLITESKLLHAGKAWNNYSAYAPMVNLAKDRNQQVVAANVPGRYANMVSRKGLGSLNQLDRKARHLYAKVKIPEKDDAYLAKFNAAMGEHAHSMGPTVFHAQLLRDATMAESILKAHRKNRNTKILHLTGRFHSDERLGTVSELKKRKRKLNLVTISCFANPKEDDQDWSTNEALADFIILTN</sequence>
<keyword evidence="3" id="KW-1185">Reference proteome</keyword>
<dbReference type="OrthoDB" id="1680202at2"/>
<dbReference type="PIRSF" id="PIRSF020419">
    <property type="entry name" value="Fe_uptake_reg_CjrA_prd"/>
    <property type="match status" value="1"/>
</dbReference>
<gene>
    <name evidence="2" type="ORF">CA2015_4762</name>
</gene>
<name>A0A0H4PHU0_9BACT</name>
<dbReference type="InterPro" id="IPR007314">
    <property type="entry name" value="Cofac_haem-bd_dom"/>
</dbReference>
<protein>
    <submittedName>
        <fullName evidence="2">Putative iron-regulated protein</fullName>
    </submittedName>
</protein>
<reference evidence="2 3" key="1">
    <citation type="submission" date="2015-07" db="EMBL/GenBank/DDBJ databases">
        <authorList>
            <person name="Kim K.M."/>
        </authorList>
    </citation>
    <scope>NUCLEOTIDE SEQUENCE [LARGE SCALE GENOMIC DNA]</scope>
    <source>
        <strain evidence="2 3">KCTC 12363</strain>
    </source>
</reference>
<dbReference type="RefSeq" id="WP_048644108.1">
    <property type="nucleotide sequence ID" value="NZ_CP012040.1"/>
</dbReference>
<dbReference type="Gene3D" id="3.40.50.11550">
    <property type="match status" value="1"/>
</dbReference>
<accession>A0A0H4PHU0</accession>
<dbReference type="SUPFAM" id="SSF159501">
    <property type="entry name" value="EreA/ChaN-like"/>
    <property type="match status" value="1"/>
</dbReference>
<dbReference type="InterPro" id="IPR016773">
    <property type="entry name" value="Fe3_uptake_reg_CjrA_prd"/>
</dbReference>
<dbReference type="KEGG" id="camu:CA2015_4762"/>
<dbReference type="CDD" id="cd14727">
    <property type="entry name" value="ChanN-like"/>
    <property type="match status" value="1"/>
</dbReference>
<dbReference type="STRING" id="320787.CA2015_4762"/>
<dbReference type="Proteomes" id="UP000036520">
    <property type="component" value="Chromosome"/>
</dbReference>
<proteinExistence type="predicted"/>
<dbReference type="Pfam" id="PF04187">
    <property type="entry name" value="Cofac_haem_bdg"/>
    <property type="match status" value="1"/>
</dbReference>
<feature type="domain" description="Haem-binding uptake Tiki superfamily ChaN" evidence="1">
    <location>
        <begin position="44"/>
        <end position="247"/>
    </location>
</feature>
<organism evidence="2 3">
    <name type="scientific">Cyclobacterium amurskyense</name>
    <dbReference type="NCBI Taxonomy" id="320787"/>
    <lineage>
        <taxon>Bacteria</taxon>
        <taxon>Pseudomonadati</taxon>
        <taxon>Bacteroidota</taxon>
        <taxon>Cytophagia</taxon>
        <taxon>Cytophagales</taxon>
        <taxon>Cyclobacteriaceae</taxon>
        <taxon>Cyclobacterium</taxon>
    </lineage>
</organism>